<dbReference type="Proteomes" id="UP000887564">
    <property type="component" value="Unplaced"/>
</dbReference>
<evidence type="ECO:0000259" key="1">
    <source>
        <dbReference type="PROSITE" id="PS51029"/>
    </source>
</evidence>
<dbReference type="PANTHER" id="PTHR12243">
    <property type="entry name" value="MADF DOMAIN TRANSCRIPTION FACTOR"/>
    <property type="match status" value="1"/>
</dbReference>
<dbReference type="AlphaFoldDB" id="A0A914R4W5"/>
<protein>
    <submittedName>
        <fullName evidence="3">MADF domain-containing protein</fullName>
    </submittedName>
</protein>
<keyword evidence="2" id="KW-1185">Reference proteome</keyword>
<accession>A0A914R4W5</accession>
<dbReference type="GO" id="GO:0005667">
    <property type="term" value="C:transcription regulator complex"/>
    <property type="evidence" value="ECO:0007669"/>
    <property type="project" value="TreeGrafter"/>
</dbReference>
<dbReference type="GO" id="GO:0005634">
    <property type="term" value="C:nucleus"/>
    <property type="evidence" value="ECO:0007669"/>
    <property type="project" value="TreeGrafter"/>
</dbReference>
<dbReference type="InterPro" id="IPR006578">
    <property type="entry name" value="MADF-dom"/>
</dbReference>
<dbReference type="InterPro" id="IPR039353">
    <property type="entry name" value="TF_Adf1"/>
</dbReference>
<proteinExistence type="predicted"/>
<dbReference type="SMART" id="SM00595">
    <property type="entry name" value="MADF"/>
    <property type="match status" value="1"/>
</dbReference>
<dbReference type="WBParaSite" id="PEQ_0000148601-mRNA-1">
    <property type="protein sequence ID" value="PEQ_0000148601-mRNA-1"/>
    <property type="gene ID" value="PEQ_0000148601"/>
</dbReference>
<dbReference type="Pfam" id="PF10545">
    <property type="entry name" value="MADF_DNA_bdg"/>
    <property type="match status" value="1"/>
</dbReference>
<dbReference type="PROSITE" id="PS51029">
    <property type="entry name" value="MADF"/>
    <property type="match status" value="1"/>
</dbReference>
<feature type="domain" description="MADF" evidence="1">
    <location>
        <begin position="15"/>
        <end position="103"/>
    </location>
</feature>
<dbReference type="PANTHER" id="PTHR12243:SF69">
    <property type="entry name" value="SI:CH73-59F11.3"/>
    <property type="match status" value="1"/>
</dbReference>
<reference evidence="3" key="1">
    <citation type="submission" date="2022-11" db="UniProtKB">
        <authorList>
            <consortium name="WormBaseParasite"/>
        </authorList>
    </citation>
    <scope>IDENTIFICATION</scope>
</reference>
<sequence length="103" mass="12185">MEQIETSGGTEAILELINMVRQDPRLWDRNSPNFITHYDVKIDRFANIASQLNLPGVNGEIVTSAWRELSEKYRRRLYDGKRRNGTTSWPFFEPMSFLRDQYE</sequence>
<dbReference type="GO" id="GO:0006357">
    <property type="term" value="P:regulation of transcription by RNA polymerase II"/>
    <property type="evidence" value="ECO:0007669"/>
    <property type="project" value="TreeGrafter"/>
</dbReference>
<name>A0A914R4W5_PAREQ</name>
<organism evidence="2 3">
    <name type="scientific">Parascaris equorum</name>
    <name type="common">Equine roundworm</name>
    <dbReference type="NCBI Taxonomy" id="6256"/>
    <lineage>
        <taxon>Eukaryota</taxon>
        <taxon>Metazoa</taxon>
        <taxon>Ecdysozoa</taxon>
        <taxon>Nematoda</taxon>
        <taxon>Chromadorea</taxon>
        <taxon>Rhabditida</taxon>
        <taxon>Spirurina</taxon>
        <taxon>Ascaridomorpha</taxon>
        <taxon>Ascaridoidea</taxon>
        <taxon>Ascarididae</taxon>
        <taxon>Parascaris</taxon>
    </lineage>
</organism>
<evidence type="ECO:0000313" key="2">
    <source>
        <dbReference type="Proteomes" id="UP000887564"/>
    </source>
</evidence>
<evidence type="ECO:0000313" key="3">
    <source>
        <dbReference type="WBParaSite" id="PEQ_0000148601-mRNA-1"/>
    </source>
</evidence>